<dbReference type="Proteomes" id="UP000028999">
    <property type="component" value="Unassembled WGS sequence"/>
</dbReference>
<dbReference type="PANTHER" id="PTHR22893">
    <property type="entry name" value="NADH OXIDOREDUCTASE-RELATED"/>
    <property type="match status" value="1"/>
</dbReference>
<dbReference type="EMBL" id="HG994360">
    <property type="protein sequence ID" value="CAF2086083.1"/>
    <property type="molecule type" value="Genomic_DNA"/>
</dbReference>
<dbReference type="PaxDb" id="3708-A0A078GVE6"/>
<dbReference type="InterPro" id="IPR045247">
    <property type="entry name" value="Oye-like"/>
</dbReference>
<dbReference type="Gramene" id="CDY28613">
    <property type="protein sequence ID" value="CDY28613"/>
    <property type="gene ID" value="GSBRNA2T00040643001"/>
</dbReference>
<keyword evidence="2" id="KW-0288">FMN</keyword>
<keyword evidence="6" id="KW-1185">Reference proteome</keyword>
<dbReference type="GO" id="GO:0010181">
    <property type="term" value="F:FMN binding"/>
    <property type="evidence" value="ECO:0007669"/>
    <property type="project" value="InterPro"/>
</dbReference>
<evidence type="ECO:0000313" key="5">
    <source>
        <dbReference type="EMBL" id="CDY28613.1"/>
    </source>
</evidence>
<dbReference type="Proteomes" id="UP001295469">
    <property type="component" value="Chromosome A06"/>
</dbReference>
<evidence type="ECO:0000256" key="1">
    <source>
        <dbReference type="ARBA" id="ARBA00022630"/>
    </source>
</evidence>
<dbReference type="AlphaFoldDB" id="A0A078GVE6"/>
<dbReference type="EMBL" id="LK032223">
    <property type="protein sequence ID" value="CDY28613.1"/>
    <property type="molecule type" value="Genomic_DNA"/>
</dbReference>
<dbReference type="STRING" id="3708.A0A078GVE6"/>
<organism evidence="5 6">
    <name type="scientific">Brassica napus</name>
    <name type="common">Rape</name>
    <dbReference type="NCBI Taxonomy" id="3708"/>
    <lineage>
        <taxon>Eukaryota</taxon>
        <taxon>Viridiplantae</taxon>
        <taxon>Streptophyta</taxon>
        <taxon>Embryophyta</taxon>
        <taxon>Tracheophyta</taxon>
        <taxon>Spermatophyta</taxon>
        <taxon>Magnoliopsida</taxon>
        <taxon>eudicotyledons</taxon>
        <taxon>Gunneridae</taxon>
        <taxon>Pentapetalae</taxon>
        <taxon>rosids</taxon>
        <taxon>malvids</taxon>
        <taxon>Brassicales</taxon>
        <taxon>Brassicaceae</taxon>
        <taxon>Brassiceae</taxon>
        <taxon>Brassica</taxon>
    </lineage>
</organism>
<sequence>MCLCNTIGLKVVICFRPSEPLYYALTLICELKACVFFVVLSSAATVMIKCPCCFYNGSRYGLYIFNPINSGVPYEFFNALFPSARSVISGINRLVFLFWKSRSLHVSATHLSYTYLSKQSIPLLTPYKMGRFNLSHRVFLAPLTRQRATPGGLLITEATGVSDTDQGSRQTPIPKIRTLAFRFIFSIIAIENCEVLYTNRATGKEFSCPTKSGTSNLRKHKSGCRAYMVWKTANKSRDQSQINVDEEGNMSLSKVSEKVFREATNEMIVLGELPLSFVDDSLTAIRNGVQYVRSSTNRLNTSGRVLDPYRSCLTHFMVEVLQGVEIHGANGYLIDQFHERHGERQNWRLRWIITKPTSVSGSHGGVSEQIRNLILSRDRSEDENNG</sequence>
<gene>
    <name evidence="5" type="primary">BnaA06g19250D</name>
    <name evidence="4" type="ORF">DARMORV10_A06P23080.1</name>
    <name evidence="5" type="ORF">GSBRNA2T00040643001</name>
</gene>
<keyword evidence="3" id="KW-0521">NADP</keyword>
<dbReference type="PANTHER" id="PTHR22893:SF91">
    <property type="entry name" value="NADPH DEHYDROGENASE 2-RELATED"/>
    <property type="match status" value="1"/>
</dbReference>
<evidence type="ECO:0000313" key="6">
    <source>
        <dbReference type="Proteomes" id="UP000028999"/>
    </source>
</evidence>
<dbReference type="InterPro" id="IPR013785">
    <property type="entry name" value="Aldolase_TIM"/>
</dbReference>
<keyword evidence="1" id="KW-0285">Flavoprotein</keyword>
<reference evidence="5" key="2">
    <citation type="submission" date="2014-06" db="EMBL/GenBank/DDBJ databases">
        <authorList>
            <person name="Genoscope - CEA"/>
        </authorList>
    </citation>
    <scope>NUCLEOTIDE SEQUENCE</scope>
</reference>
<reference evidence="4" key="3">
    <citation type="submission" date="2021-01" db="EMBL/GenBank/DDBJ databases">
        <authorList>
            <consortium name="Genoscope - CEA"/>
            <person name="William W."/>
        </authorList>
    </citation>
    <scope>NUCLEOTIDE SEQUENCE</scope>
</reference>
<reference evidence="5 6" key="1">
    <citation type="journal article" date="2014" name="Science">
        <title>Plant genetics. Early allopolyploid evolution in the post-Neolithic Brassica napus oilseed genome.</title>
        <authorList>
            <person name="Chalhoub B."/>
            <person name="Denoeud F."/>
            <person name="Liu S."/>
            <person name="Parkin I.A."/>
            <person name="Tang H."/>
            <person name="Wang X."/>
            <person name="Chiquet J."/>
            <person name="Belcram H."/>
            <person name="Tong C."/>
            <person name="Samans B."/>
            <person name="Correa M."/>
            <person name="Da Silva C."/>
            <person name="Just J."/>
            <person name="Falentin C."/>
            <person name="Koh C.S."/>
            <person name="Le Clainche I."/>
            <person name="Bernard M."/>
            <person name="Bento P."/>
            <person name="Noel B."/>
            <person name="Labadie K."/>
            <person name="Alberti A."/>
            <person name="Charles M."/>
            <person name="Arnaud D."/>
            <person name="Guo H."/>
            <person name="Daviaud C."/>
            <person name="Alamery S."/>
            <person name="Jabbari K."/>
            <person name="Zhao M."/>
            <person name="Edger P.P."/>
            <person name="Chelaifa H."/>
            <person name="Tack D."/>
            <person name="Lassalle G."/>
            <person name="Mestiri I."/>
            <person name="Schnel N."/>
            <person name="Le Paslier M.C."/>
            <person name="Fan G."/>
            <person name="Renault V."/>
            <person name="Bayer P.E."/>
            <person name="Golicz A.A."/>
            <person name="Manoli S."/>
            <person name="Lee T.H."/>
            <person name="Thi V.H."/>
            <person name="Chalabi S."/>
            <person name="Hu Q."/>
            <person name="Fan C."/>
            <person name="Tollenaere R."/>
            <person name="Lu Y."/>
            <person name="Battail C."/>
            <person name="Shen J."/>
            <person name="Sidebottom C.H."/>
            <person name="Wang X."/>
            <person name="Canaguier A."/>
            <person name="Chauveau A."/>
            <person name="Berard A."/>
            <person name="Deniot G."/>
            <person name="Guan M."/>
            <person name="Liu Z."/>
            <person name="Sun F."/>
            <person name="Lim Y.P."/>
            <person name="Lyons E."/>
            <person name="Town C.D."/>
            <person name="Bancroft I."/>
            <person name="Wang X."/>
            <person name="Meng J."/>
            <person name="Ma J."/>
            <person name="Pires J.C."/>
            <person name="King G.J."/>
            <person name="Brunel D."/>
            <person name="Delourme R."/>
            <person name="Renard M."/>
            <person name="Aury J.M."/>
            <person name="Adams K.L."/>
            <person name="Batley J."/>
            <person name="Snowdon R.J."/>
            <person name="Tost J."/>
            <person name="Edwards D."/>
            <person name="Zhou Y."/>
            <person name="Hua W."/>
            <person name="Sharpe A.G."/>
            <person name="Paterson A.H."/>
            <person name="Guan C."/>
            <person name="Wincker P."/>
        </authorList>
    </citation>
    <scope>NUCLEOTIDE SEQUENCE [LARGE SCALE GENOMIC DNA]</scope>
    <source>
        <strain evidence="6">cv. Darmor-bzh</strain>
    </source>
</reference>
<evidence type="ECO:0000256" key="2">
    <source>
        <dbReference type="ARBA" id="ARBA00022643"/>
    </source>
</evidence>
<evidence type="ECO:0000256" key="3">
    <source>
        <dbReference type="ARBA" id="ARBA00022857"/>
    </source>
</evidence>
<dbReference type="GO" id="GO:0016491">
    <property type="term" value="F:oxidoreductase activity"/>
    <property type="evidence" value="ECO:0007669"/>
    <property type="project" value="InterPro"/>
</dbReference>
<dbReference type="Gene3D" id="3.20.20.70">
    <property type="entry name" value="Aldolase class I"/>
    <property type="match status" value="1"/>
</dbReference>
<protein>
    <submittedName>
        <fullName evidence="4">(rape) hypothetical protein</fullName>
    </submittedName>
    <submittedName>
        <fullName evidence="5">BnaA06g19250D protein</fullName>
    </submittedName>
</protein>
<evidence type="ECO:0000313" key="4">
    <source>
        <dbReference type="EMBL" id="CAF2086083.1"/>
    </source>
</evidence>
<name>A0A078GVE6_BRANA</name>
<dbReference type="SUPFAM" id="SSF51395">
    <property type="entry name" value="FMN-linked oxidoreductases"/>
    <property type="match status" value="1"/>
</dbReference>
<accession>A0A078GVE6</accession>
<proteinExistence type="predicted"/>